<dbReference type="GO" id="GO:0043495">
    <property type="term" value="F:protein-membrane adaptor activity"/>
    <property type="evidence" value="ECO:0007669"/>
    <property type="project" value="TreeGrafter"/>
</dbReference>
<dbReference type="InterPro" id="IPR045119">
    <property type="entry name" value="SUN1-5"/>
</dbReference>
<dbReference type="GO" id="GO:0005635">
    <property type="term" value="C:nuclear envelope"/>
    <property type="evidence" value="ECO:0007669"/>
    <property type="project" value="TreeGrafter"/>
</dbReference>
<evidence type="ECO:0000256" key="5">
    <source>
        <dbReference type="SAM" id="Phobius"/>
    </source>
</evidence>
<evidence type="ECO:0000256" key="1">
    <source>
        <dbReference type="ARBA" id="ARBA00004370"/>
    </source>
</evidence>
<keyword evidence="4 5" id="KW-0472">Membrane</keyword>
<gene>
    <name evidence="8" type="primary">LOC126912515</name>
</gene>
<keyword evidence="7" id="KW-1185">Reference proteome</keyword>
<evidence type="ECO:0000256" key="4">
    <source>
        <dbReference type="ARBA" id="ARBA00023136"/>
    </source>
</evidence>
<dbReference type="PROSITE" id="PS51469">
    <property type="entry name" value="SUN"/>
    <property type="match status" value="1"/>
</dbReference>
<protein>
    <submittedName>
        <fullName evidence="8">SUN domain-containing protein 3-like isoform X1</fullName>
    </submittedName>
</protein>
<organism evidence="7 8">
    <name type="scientific">Spodoptera frugiperda</name>
    <name type="common">Fall armyworm</name>
    <dbReference type="NCBI Taxonomy" id="7108"/>
    <lineage>
        <taxon>Eukaryota</taxon>
        <taxon>Metazoa</taxon>
        <taxon>Ecdysozoa</taxon>
        <taxon>Arthropoda</taxon>
        <taxon>Hexapoda</taxon>
        <taxon>Insecta</taxon>
        <taxon>Pterygota</taxon>
        <taxon>Neoptera</taxon>
        <taxon>Endopterygota</taxon>
        <taxon>Lepidoptera</taxon>
        <taxon>Glossata</taxon>
        <taxon>Ditrysia</taxon>
        <taxon>Noctuoidea</taxon>
        <taxon>Noctuidae</taxon>
        <taxon>Amphipyrinae</taxon>
        <taxon>Spodoptera</taxon>
    </lineage>
</organism>
<name>A0A9R0F337_SPOFR</name>
<dbReference type="GeneID" id="126912515"/>
<evidence type="ECO:0000256" key="3">
    <source>
        <dbReference type="ARBA" id="ARBA00022989"/>
    </source>
</evidence>
<dbReference type="Pfam" id="PF07738">
    <property type="entry name" value="Sad1_UNC"/>
    <property type="match status" value="1"/>
</dbReference>
<feature type="domain" description="SUN" evidence="6">
    <location>
        <begin position="194"/>
        <end position="356"/>
    </location>
</feature>
<dbReference type="Gene3D" id="2.60.120.260">
    <property type="entry name" value="Galactose-binding domain-like"/>
    <property type="match status" value="1"/>
</dbReference>
<keyword evidence="2 5" id="KW-0812">Transmembrane</keyword>
<dbReference type="RefSeq" id="XP_050560959.1">
    <property type="nucleotide sequence ID" value="XM_050705002.1"/>
</dbReference>
<dbReference type="OrthoDB" id="342281at2759"/>
<evidence type="ECO:0000313" key="7">
    <source>
        <dbReference type="Proteomes" id="UP000829999"/>
    </source>
</evidence>
<reference evidence="8" key="1">
    <citation type="submission" date="2025-08" db="UniProtKB">
        <authorList>
            <consortium name="RefSeq"/>
        </authorList>
    </citation>
    <scope>IDENTIFICATION</scope>
    <source>
        <tissue evidence="8">Whole larval tissue</tissue>
    </source>
</reference>
<dbReference type="PANTHER" id="PTHR12911">
    <property type="entry name" value="SAD1/UNC-84-LIKE PROTEIN-RELATED"/>
    <property type="match status" value="1"/>
</dbReference>
<dbReference type="InterPro" id="IPR012919">
    <property type="entry name" value="SUN_dom"/>
</dbReference>
<evidence type="ECO:0000256" key="2">
    <source>
        <dbReference type="ARBA" id="ARBA00022692"/>
    </source>
</evidence>
<evidence type="ECO:0000313" key="8">
    <source>
        <dbReference type="RefSeq" id="XP_050560959.1"/>
    </source>
</evidence>
<keyword evidence="3 5" id="KW-1133">Transmembrane helix</keyword>
<dbReference type="GO" id="GO:0016020">
    <property type="term" value="C:membrane"/>
    <property type="evidence" value="ECO:0007669"/>
    <property type="project" value="UniProtKB-SubCell"/>
</dbReference>
<proteinExistence type="predicted"/>
<comment type="subcellular location">
    <subcellularLocation>
        <location evidence="1">Membrane</location>
    </subcellularLocation>
</comment>
<sequence length="365" mass="41647">MVIVTRSAYKRACESCDSSDVSQKNIMPPWCSSGKVYERSKSKKLATPKWEMRSTYPLRTNIWEYLYEDNVEQKFSCSNKRRHRKCKQKSVESDSCRKTAVWVILILGAVGISVSVSVWSTNATREDLPPKARITSLPKTESSSSVSFECCNRMKYLSEQLARTEQTLRNTLRSRTLMLASRTKTEQMATVAEAQDIDTRYIEGATASKGSDTTEWGGRVALWGVVPLWRAAPPPDTVLALRRPTLSDCWPFIGSYGEIIIRLRGTQRVRYVTVEHIHPDTARSAPKHFLIYGILANNTWIKIANSQYRAEGPAKQFFTLAYKYLEWKSLVFRVLTNQGNNKYTCIYRIHLYGNVDSSIVPLNKL</sequence>
<dbReference type="AlphaFoldDB" id="A0A9R0F337"/>
<feature type="transmembrane region" description="Helical" evidence="5">
    <location>
        <begin position="99"/>
        <end position="119"/>
    </location>
</feature>
<accession>A0A9R0F337</accession>
<dbReference type="Proteomes" id="UP000829999">
    <property type="component" value="Chromosome 26"/>
</dbReference>
<evidence type="ECO:0000259" key="6">
    <source>
        <dbReference type="PROSITE" id="PS51469"/>
    </source>
</evidence>
<dbReference type="CTD" id="6676"/>
<dbReference type="PANTHER" id="PTHR12911:SF8">
    <property type="entry name" value="KLAROID PROTEIN-RELATED"/>
    <property type="match status" value="1"/>
</dbReference>